<evidence type="ECO:0000313" key="3">
    <source>
        <dbReference type="Proteomes" id="UP000823775"/>
    </source>
</evidence>
<proteinExistence type="predicted"/>
<organism evidence="2 3">
    <name type="scientific">Datura stramonium</name>
    <name type="common">Jimsonweed</name>
    <name type="synonym">Common thornapple</name>
    <dbReference type="NCBI Taxonomy" id="4076"/>
    <lineage>
        <taxon>Eukaryota</taxon>
        <taxon>Viridiplantae</taxon>
        <taxon>Streptophyta</taxon>
        <taxon>Embryophyta</taxon>
        <taxon>Tracheophyta</taxon>
        <taxon>Spermatophyta</taxon>
        <taxon>Magnoliopsida</taxon>
        <taxon>eudicotyledons</taxon>
        <taxon>Gunneridae</taxon>
        <taxon>Pentapetalae</taxon>
        <taxon>asterids</taxon>
        <taxon>lamiids</taxon>
        <taxon>Solanales</taxon>
        <taxon>Solanaceae</taxon>
        <taxon>Solanoideae</taxon>
        <taxon>Datureae</taxon>
        <taxon>Datura</taxon>
    </lineage>
</organism>
<comment type="caution">
    <text evidence="2">The sequence shown here is derived from an EMBL/GenBank/DDBJ whole genome shotgun (WGS) entry which is preliminary data.</text>
</comment>
<keyword evidence="3" id="KW-1185">Reference proteome</keyword>
<dbReference type="InterPro" id="IPR044809">
    <property type="entry name" value="AUF1-like"/>
</dbReference>
<evidence type="ECO:0000313" key="2">
    <source>
        <dbReference type="EMBL" id="MCD7466625.1"/>
    </source>
</evidence>
<dbReference type="Proteomes" id="UP000823775">
    <property type="component" value="Unassembled WGS sequence"/>
</dbReference>
<gene>
    <name evidence="2" type="ORF">HAX54_003472</name>
</gene>
<protein>
    <recommendedName>
        <fullName evidence="1">F-box domain-containing protein</fullName>
    </recommendedName>
</protein>
<dbReference type="PANTHER" id="PTHR31215">
    <property type="entry name" value="OS05G0510400 PROTEIN-RELATED"/>
    <property type="match status" value="1"/>
</dbReference>
<evidence type="ECO:0000259" key="1">
    <source>
        <dbReference type="Pfam" id="PF12937"/>
    </source>
</evidence>
<dbReference type="SUPFAM" id="SSF81383">
    <property type="entry name" value="F-box domain"/>
    <property type="match status" value="1"/>
</dbReference>
<reference evidence="2 3" key="1">
    <citation type="journal article" date="2021" name="BMC Genomics">
        <title>Datura genome reveals duplications of psychoactive alkaloid biosynthetic genes and high mutation rate following tissue culture.</title>
        <authorList>
            <person name="Rajewski A."/>
            <person name="Carter-House D."/>
            <person name="Stajich J."/>
            <person name="Litt A."/>
        </authorList>
    </citation>
    <scope>NUCLEOTIDE SEQUENCE [LARGE SCALE GENOMIC DNA]</scope>
    <source>
        <strain evidence="2">AR-01</strain>
    </source>
</reference>
<dbReference type="Pfam" id="PF12937">
    <property type="entry name" value="F-box-like"/>
    <property type="match status" value="1"/>
</dbReference>
<sequence length="367" mass="41688">MMSTMFVIEENEDLFDRLPDSILLTIFDKVQDAKSLCVSASLCKRFRFLVTQTQYVSLTIPPQKSHKSSPSNTNRNQFIGFLNRVFLKPFQFVLRQISKWNPLCMPIIPSAQKNDRYNCCTCSYASPAEILRSFREIKELEIRLPSPAGGDKKNAGDSLLKWNAEFGSQLKNCLIVGGTSLSPIHNNRVGEDVENVDVRQRGDSLELQRMTNDELKLRVVWIISSLIAASARYCLLEETIKEKKTLNNVVISDDIGQGKCCMNGEQVEEMRRNTEVFSSNRMKMPALKVKMWYVPELELPEEGCVMKGATLVVIKPVEEWSKADESGDLVAKGFGITGDRKEEKVFDEVARELVKLDRSYSLEMNSF</sequence>
<dbReference type="InterPro" id="IPR036047">
    <property type="entry name" value="F-box-like_dom_sf"/>
</dbReference>
<name>A0ABS8T5F2_DATST</name>
<dbReference type="EMBL" id="JACEIK010001159">
    <property type="protein sequence ID" value="MCD7466625.1"/>
    <property type="molecule type" value="Genomic_DNA"/>
</dbReference>
<feature type="domain" description="F-box" evidence="1">
    <location>
        <begin position="15"/>
        <end position="52"/>
    </location>
</feature>
<dbReference type="InterPro" id="IPR001810">
    <property type="entry name" value="F-box_dom"/>
</dbReference>
<dbReference type="Gene3D" id="1.20.1280.50">
    <property type="match status" value="1"/>
</dbReference>
<accession>A0ABS8T5F2</accession>